<dbReference type="EMBL" id="JACHGN010000048">
    <property type="protein sequence ID" value="MBB5140563.1"/>
    <property type="molecule type" value="Genomic_DNA"/>
</dbReference>
<evidence type="ECO:0000313" key="4">
    <source>
        <dbReference type="Proteomes" id="UP000578449"/>
    </source>
</evidence>
<keyword evidence="4" id="KW-1185">Reference proteome</keyword>
<dbReference type="PANTHER" id="PTHR11695:SF294">
    <property type="entry name" value="RETICULON-4-INTERACTING PROTEIN 1, MITOCHONDRIAL"/>
    <property type="match status" value="1"/>
</dbReference>
<dbReference type="Proteomes" id="UP000578449">
    <property type="component" value="Unassembled WGS sequence"/>
</dbReference>
<dbReference type="Gene3D" id="3.90.180.10">
    <property type="entry name" value="Medium-chain alcohol dehydrogenases, catalytic domain"/>
    <property type="match status" value="1"/>
</dbReference>
<dbReference type="SMART" id="SM00829">
    <property type="entry name" value="PKS_ER"/>
    <property type="match status" value="1"/>
</dbReference>
<keyword evidence="1" id="KW-0560">Oxidoreductase</keyword>
<reference evidence="3 4" key="1">
    <citation type="submission" date="2020-08" db="EMBL/GenBank/DDBJ databases">
        <title>Genomic Encyclopedia of Type Strains, Phase IV (KMG-IV): sequencing the most valuable type-strain genomes for metagenomic binning, comparative biology and taxonomic classification.</title>
        <authorList>
            <person name="Goeker M."/>
        </authorList>
    </citation>
    <scope>NUCLEOTIDE SEQUENCE [LARGE SCALE GENOMIC DNA]</scope>
    <source>
        <strain evidence="3 4">DSM 45615</strain>
    </source>
</reference>
<dbReference type="InterPro" id="IPR050700">
    <property type="entry name" value="YIM1/Zinc_Alcohol_DH_Fams"/>
</dbReference>
<gene>
    <name evidence="3" type="ORF">HNP84_010332</name>
</gene>
<proteinExistence type="predicted"/>
<dbReference type="RefSeq" id="WP_185057340.1">
    <property type="nucleotide sequence ID" value="NZ_BAABIX010000087.1"/>
</dbReference>
<evidence type="ECO:0000256" key="1">
    <source>
        <dbReference type="ARBA" id="ARBA00023002"/>
    </source>
</evidence>
<protein>
    <submittedName>
        <fullName evidence="3">NADPH:quinone reductase-like Zn-dependent oxidoreductase</fullName>
    </submittedName>
</protein>
<dbReference type="Gene3D" id="3.40.50.720">
    <property type="entry name" value="NAD(P)-binding Rossmann-like Domain"/>
    <property type="match status" value="1"/>
</dbReference>
<dbReference type="Pfam" id="PF08240">
    <property type="entry name" value="ADH_N"/>
    <property type="match status" value="1"/>
</dbReference>
<dbReference type="InterPro" id="IPR020843">
    <property type="entry name" value="ER"/>
</dbReference>
<name>A0A840PR21_9ACTN</name>
<feature type="domain" description="Enoyl reductase (ER)" evidence="2">
    <location>
        <begin position="10"/>
        <end position="320"/>
    </location>
</feature>
<dbReference type="SUPFAM" id="SSF51735">
    <property type="entry name" value="NAD(P)-binding Rossmann-fold domains"/>
    <property type="match status" value="1"/>
</dbReference>
<dbReference type="PROSITE" id="PS01162">
    <property type="entry name" value="QOR_ZETA_CRYSTAL"/>
    <property type="match status" value="1"/>
</dbReference>
<dbReference type="GO" id="GO:0008270">
    <property type="term" value="F:zinc ion binding"/>
    <property type="evidence" value="ECO:0007669"/>
    <property type="project" value="InterPro"/>
</dbReference>
<dbReference type="Pfam" id="PF13602">
    <property type="entry name" value="ADH_zinc_N_2"/>
    <property type="match status" value="1"/>
</dbReference>
<dbReference type="InterPro" id="IPR013154">
    <property type="entry name" value="ADH-like_N"/>
</dbReference>
<dbReference type="CDD" id="cd08267">
    <property type="entry name" value="MDR1"/>
    <property type="match status" value="1"/>
</dbReference>
<evidence type="ECO:0000313" key="3">
    <source>
        <dbReference type="EMBL" id="MBB5140563.1"/>
    </source>
</evidence>
<dbReference type="GO" id="GO:0016491">
    <property type="term" value="F:oxidoreductase activity"/>
    <property type="evidence" value="ECO:0007669"/>
    <property type="project" value="UniProtKB-KW"/>
</dbReference>
<dbReference type="InterPro" id="IPR011032">
    <property type="entry name" value="GroES-like_sf"/>
</dbReference>
<dbReference type="AlphaFoldDB" id="A0A840PR21"/>
<accession>A0A840PR21</accession>
<sequence length="322" mass="34527">MKAIRFDAYGPPDVLRLRDVAVPGVGDGDILVRVRAASVNPWDWHHMRGKPYFMRLQAGLTRPRANRLGVDVAGHVEAVGRDVTAFRPGDEVFGFCEEGFAEYVRIGEPELVRPKPARLGFEEAAAIPLAAGTALHALRDRARVRAGQRVLVNGAAGGIGTFAVQIAKALGAEVTGVCGTGNVELVRALGADHVVDYSKEDFARAGRRYDALIDLVGNRSLSDRLRALTPKGALVPVAPAPGQWIGPLWGVAKPLLAAPFVRRRLLPFLYAPNGDDLATLAGLVESGAVTPVIDRAYPLHDLPQAVRYLEQGHARGKVVITV</sequence>
<evidence type="ECO:0000259" key="2">
    <source>
        <dbReference type="SMART" id="SM00829"/>
    </source>
</evidence>
<dbReference type="PANTHER" id="PTHR11695">
    <property type="entry name" value="ALCOHOL DEHYDROGENASE RELATED"/>
    <property type="match status" value="1"/>
</dbReference>
<comment type="caution">
    <text evidence="3">The sequence shown here is derived from an EMBL/GenBank/DDBJ whole genome shotgun (WGS) entry which is preliminary data.</text>
</comment>
<dbReference type="SUPFAM" id="SSF50129">
    <property type="entry name" value="GroES-like"/>
    <property type="match status" value="1"/>
</dbReference>
<dbReference type="InterPro" id="IPR036291">
    <property type="entry name" value="NAD(P)-bd_dom_sf"/>
</dbReference>
<dbReference type="InterPro" id="IPR002364">
    <property type="entry name" value="Quin_OxRdtase/zeta-crystal_CS"/>
</dbReference>
<organism evidence="3 4">
    <name type="scientific">Thermocatellispora tengchongensis</name>
    <dbReference type="NCBI Taxonomy" id="1073253"/>
    <lineage>
        <taxon>Bacteria</taxon>
        <taxon>Bacillati</taxon>
        <taxon>Actinomycetota</taxon>
        <taxon>Actinomycetes</taxon>
        <taxon>Streptosporangiales</taxon>
        <taxon>Streptosporangiaceae</taxon>
        <taxon>Thermocatellispora</taxon>
    </lineage>
</organism>